<proteinExistence type="predicted"/>
<dbReference type="Proteomes" id="UP000287527">
    <property type="component" value="Unassembled WGS sequence"/>
</dbReference>
<sequence length="376" mass="43033">MNKFMALLLFTGICTAQKISVTEQQLRINPGTVEELFYSFAARDKILLTIEEISDNTIGEVTVLEYPDTYKYKGYDVKKEKNREFIANNRSVYKFRFNNTSKDVRVCNVKIQRVPTSKQTENFNTAVKWITKQDTTWNSLTKDVVVGYDTLSVQKTRKAVVFEKKYEEVVIDKSQRVDSKATLGQNKASVVFMLPMNYVAKDETKKVIAWAYWVGVGEESNEFWKQNRKIIVGAVQGATTLFTSPLGGIAAGAITNLVLPTNGEDVEYALVNEQNNKLFFQDKTCKMLDTGKGVAAYKRFIDANMLQGKFYMALTNDNFVQPIDVNVKISAIIEHIKYKDEKYMDKVITPRYEKKIVKEPKIISRIIPVPFDQKMQ</sequence>
<dbReference type="OrthoDB" id="926208at2"/>
<comment type="caution">
    <text evidence="1">The sequence shown here is derived from an EMBL/GenBank/DDBJ whole genome shotgun (WGS) entry which is preliminary data.</text>
</comment>
<dbReference type="AlphaFoldDB" id="A0A444GM12"/>
<organism evidence="1 2">
    <name type="scientific">Flavobacterium cerinum</name>
    <dbReference type="NCBI Taxonomy" id="2502784"/>
    <lineage>
        <taxon>Bacteria</taxon>
        <taxon>Pseudomonadati</taxon>
        <taxon>Bacteroidota</taxon>
        <taxon>Flavobacteriia</taxon>
        <taxon>Flavobacteriales</taxon>
        <taxon>Flavobacteriaceae</taxon>
        <taxon>Flavobacterium</taxon>
    </lineage>
</organism>
<evidence type="ECO:0000313" key="2">
    <source>
        <dbReference type="Proteomes" id="UP000287527"/>
    </source>
</evidence>
<name>A0A444GM12_9FLAO</name>
<gene>
    <name evidence="1" type="ORF">EPI11_16780</name>
</gene>
<dbReference type="EMBL" id="SBII01000014">
    <property type="protein sequence ID" value="RWW92059.1"/>
    <property type="molecule type" value="Genomic_DNA"/>
</dbReference>
<accession>A0A444GM12</accession>
<protein>
    <submittedName>
        <fullName evidence="1">Uncharacterized protein</fullName>
    </submittedName>
</protein>
<evidence type="ECO:0000313" key="1">
    <source>
        <dbReference type="EMBL" id="RWW92059.1"/>
    </source>
</evidence>
<reference evidence="1 2" key="1">
    <citation type="submission" date="2019-01" db="EMBL/GenBank/DDBJ databases">
        <title>Flavobacterium sp. nov.,isolated from freshwater.</title>
        <authorList>
            <person name="Zhang R."/>
            <person name="Du Z.-J."/>
        </authorList>
    </citation>
    <scope>NUCLEOTIDE SEQUENCE [LARGE SCALE GENOMIC DNA]</scope>
    <source>
        <strain evidence="1 2">1E403</strain>
    </source>
</reference>
<keyword evidence="2" id="KW-1185">Reference proteome</keyword>
<dbReference type="RefSeq" id="WP_128391147.1">
    <property type="nucleotide sequence ID" value="NZ_SBII01000014.1"/>
</dbReference>